<evidence type="ECO:0000256" key="5">
    <source>
        <dbReference type="ARBA" id="ARBA00022679"/>
    </source>
</evidence>
<keyword evidence="10" id="KW-1003">Cell membrane</keyword>
<feature type="transmembrane region" description="Helical" evidence="10">
    <location>
        <begin position="139"/>
        <end position="160"/>
    </location>
</feature>
<sequence length="578" mass="63884">MTVAGLSRTALGQRVPLAVERAISPIRRLSGRERLLGWLAPIALTVLAFGLRVVGLGNPHRFAFDETYYAKDAWSLLNNGYVQTYLTDVDGNTKTDINADILAGHTQGVWTGDPSLAVHPDVGKWLIALGEQAFGMDPFGWRIASAVAGALMVLVMCRLVRRMTGSTMLGCIAGTLLMLDGLHFVLSRLALLDIFLALFLLCAVSCLVADRDWHRARLGARARRTDGGVALTGWGPPVLFRPWLLAAGVCFGLAIGTKWTALFPLAALGVLCWVWSAGARRSLGIRWALVKGALVDGVPAFLSLVVVALLVYIATWGGWLAHAKEYEEHLSSTQYRQYTGHGHCAKDDDSYVATDLDKTKRWPTATEKDATGLGETWQSLRSLWYYHQDVYTFHTHFLNCSEHFYESKPSSWLLVNRPVGVAVTNDISPDTPGCDAPADSHCIKQVLLLPTPVLWWGGVLALLFSVVMWIGARDWRYGLAVVGALSAWLPWMMYDDRPIFLFYAIAILPFTVMAITLTIGTLIGPSRAPSARRTAGVIVGGAFVVLTLVNFAWFWPIWTNQMLTHSEWLDRVWFSRWV</sequence>
<feature type="transmembrane region" description="Helical" evidence="10">
    <location>
        <begin position="453"/>
        <end position="470"/>
    </location>
</feature>
<dbReference type="InterPro" id="IPR027005">
    <property type="entry name" value="PMT-like"/>
</dbReference>
<feature type="domain" description="Protein O-mannosyl-transferase C-terminal four TM" evidence="12">
    <location>
        <begin position="381"/>
        <end position="577"/>
    </location>
</feature>
<feature type="transmembrane region" description="Helical" evidence="10">
    <location>
        <begin position="300"/>
        <end position="321"/>
    </location>
</feature>
<keyword evidence="5 10" id="KW-0808">Transferase</keyword>
<dbReference type="InterPro" id="IPR003342">
    <property type="entry name" value="ArnT-like_N"/>
</dbReference>
<protein>
    <recommendedName>
        <fullName evidence="9 10">Polyprenol-phosphate-mannose--protein mannosyltransferase</fullName>
        <ecNumber evidence="10">2.4.1.-</ecNumber>
    </recommendedName>
</protein>
<comment type="caution">
    <text evidence="13">The sequence shown here is derived from an EMBL/GenBank/DDBJ whole genome shotgun (WGS) entry which is preliminary data.</text>
</comment>
<feature type="transmembrane region" description="Helical" evidence="10">
    <location>
        <begin position="261"/>
        <end position="279"/>
    </location>
</feature>
<gene>
    <name evidence="13" type="ORF">GCM10009788_34900</name>
</gene>
<feature type="transmembrane region" description="Helical" evidence="10">
    <location>
        <begin position="229"/>
        <end position="255"/>
    </location>
</feature>
<evidence type="ECO:0000256" key="8">
    <source>
        <dbReference type="ARBA" id="ARBA00023136"/>
    </source>
</evidence>
<keyword evidence="7 10" id="KW-1133">Transmembrane helix</keyword>
<dbReference type="PANTHER" id="PTHR10050">
    <property type="entry name" value="DOLICHYL-PHOSPHATE-MANNOSE--PROTEIN MANNOSYLTRANSFERASE"/>
    <property type="match status" value="1"/>
</dbReference>
<dbReference type="EMBL" id="BAAAOR010000025">
    <property type="protein sequence ID" value="GAA1528578.1"/>
    <property type="molecule type" value="Genomic_DNA"/>
</dbReference>
<comment type="function">
    <text evidence="10">Protein O-mannosyltransferase that catalyzes the transfer of a single mannose residue from a polyprenol phospho-mannosyl lipidic donor to the hydroxyl group of selected serine and threonine residues in acceptor proteins.</text>
</comment>
<evidence type="ECO:0000256" key="1">
    <source>
        <dbReference type="ARBA" id="ARBA00004127"/>
    </source>
</evidence>
<feature type="transmembrane region" description="Helical" evidence="10">
    <location>
        <begin position="191"/>
        <end position="209"/>
    </location>
</feature>
<evidence type="ECO:0000256" key="10">
    <source>
        <dbReference type="RuleBase" id="RU367007"/>
    </source>
</evidence>
<keyword evidence="14" id="KW-1185">Reference proteome</keyword>
<comment type="subcellular location">
    <subcellularLocation>
        <location evidence="10">Cell membrane</location>
    </subcellularLocation>
    <subcellularLocation>
        <location evidence="1">Endomembrane system</location>
        <topology evidence="1">Multi-pass membrane protein</topology>
    </subcellularLocation>
</comment>
<proteinExistence type="inferred from homology"/>
<keyword evidence="6 10" id="KW-0812">Transmembrane</keyword>
<keyword evidence="4 10" id="KW-0328">Glycosyltransferase</keyword>
<dbReference type="PANTHER" id="PTHR10050:SF46">
    <property type="entry name" value="PROTEIN O-MANNOSYL-TRANSFERASE 2"/>
    <property type="match status" value="1"/>
</dbReference>
<evidence type="ECO:0000256" key="7">
    <source>
        <dbReference type="ARBA" id="ARBA00022989"/>
    </source>
</evidence>
<dbReference type="Pfam" id="PF02366">
    <property type="entry name" value="PMT"/>
    <property type="match status" value="1"/>
</dbReference>
<feature type="transmembrane region" description="Helical" evidence="10">
    <location>
        <begin position="477"/>
        <end position="494"/>
    </location>
</feature>
<feature type="transmembrane region" description="Helical" evidence="10">
    <location>
        <begin position="167"/>
        <end position="185"/>
    </location>
</feature>
<dbReference type="InterPro" id="IPR032421">
    <property type="entry name" value="PMT_4TMC"/>
</dbReference>
<dbReference type="RefSeq" id="WP_246086868.1">
    <property type="nucleotide sequence ID" value="NZ_BAAAOR010000025.1"/>
</dbReference>
<evidence type="ECO:0000259" key="11">
    <source>
        <dbReference type="Pfam" id="PF02366"/>
    </source>
</evidence>
<evidence type="ECO:0000256" key="9">
    <source>
        <dbReference type="ARBA" id="ARBA00093617"/>
    </source>
</evidence>
<evidence type="ECO:0000256" key="2">
    <source>
        <dbReference type="ARBA" id="ARBA00004922"/>
    </source>
</evidence>
<evidence type="ECO:0000259" key="12">
    <source>
        <dbReference type="Pfam" id="PF16192"/>
    </source>
</evidence>
<dbReference type="Pfam" id="PF16192">
    <property type="entry name" value="PMT_4TMC"/>
    <property type="match status" value="1"/>
</dbReference>
<evidence type="ECO:0000256" key="4">
    <source>
        <dbReference type="ARBA" id="ARBA00022676"/>
    </source>
</evidence>
<organism evidence="13 14">
    <name type="scientific">Nocardioides humi</name>
    <dbReference type="NCBI Taxonomy" id="449461"/>
    <lineage>
        <taxon>Bacteria</taxon>
        <taxon>Bacillati</taxon>
        <taxon>Actinomycetota</taxon>
        <taxon>Actinomycetes</taxon>
        <taxon>Propionibacteriales</taxon>
        <taxon>Nocardioidaceae</taxon>
        <taxon>Nocardioides</taxon>
    </lineage>
</organism>
<evidence type="ECO:0000256" key="6">
    <source>
        <dbReference type="ARBA" id="ARBA00022692"/>
    </source>
</evidence>
<comment type="similarity">
    <text evidence="3 10">Belongs to the glycosyltransferase 39 family.</text>
</comment>
<feature type="transmembrane region" description="Helical" evidence="10">
    <location>
        <begin position="35"/>
        <end position="54"/>
    </location>
</feature>
<name>A0ABN2AVP4_9ACTN</name>
<feature type="domain" description="ArnT-like N-terminal" evidence="11">
    <location>
        <begin position="43"/>
        <end position="209"/>
    </location>
</feature>
<feature type="transmembrane region" description="Helical" evidence="10">
    <location>
        <begin position="535"/>
        <end position="558"/>
    </location>
</feature>
<dbReference type="Proteomes" id="UP001500842">
    <property type="component" value="Unassembled WGS sequence"/>
</dbReference>
<evidence type="ECO:0000256" key="3">
    <source>
        <dbReference type="ARBA" id="ARBA00007222"/>
    </source>
</evidence>
<dbReference type="EC" id="2.4.1.-" evidence="10"/>
<evidence type="ECO:0000313" key="13">
    <source>
        <dbReference type="EMBL" id="GAA1528578.1"/>
    </source>
</evidence>
<reference evidence="13 14" key="1">
    <citation type="journal article" date="2019" name="Int. J. Syst. Evol. Microbiol.">
        <title>The Global Catalogue of Microorganisms (GCM) 10K type strain sequencing project: providing services to taxonomists for standard genome sequencing and annotation.</title>
        <authorList>
            <consortium name="The Broad Institute Genomics Platform"/>
            <consortium name="The Broad Institute Genome Sequencing Center for Infectious Disease"/>
            <person name="Wu L."/>
            <person name="Ma J."/>
        </authorList>
    </citation>
    <scope>NUCLEOTIDE SEQUENCE [LARGE SCALE GENOMIC DNA]</scope>
    <source>
        <strain evidence="13 14">JCM 14942</strain>
    </source>
</reference>
<keyword evidence="8 10" id="KW-0472">Membrane</keyword>
<comment type="pathway">
    <text evidence="2 10">Protein modification; protein glycosylation.</text>
</comment>
<feature type="transmembrane region" description="Helical" evidence="10">
    <location>
        <begin position="500"/>
        <end position="523"/>
    </location>
</feature>
<evidence type="ECO:0000313" key="14">
    <source>
        <dbReference type="Proteomes" id="UP001500842"/>
    </source>
</evidence>
<accession>A0ABN2AVP4</accession>